<evidence type="ECO:0000313" key="1">
    <source>
        <dbReference type="EMBL" id="CAE2214017.1"/>
    </source>
</evidence>
<name>A0A7S4MCG2_9EUKA</name>
<organism evidence="1">
    <name type="scientific">Prymnesium polylepis</name>
    <dbReference type="NCBI Taxonomy" id="72548"/>
    <lineage>
        <taxon>Eukaryota</taxon>
        <taxon>Haptista</taxon>
        <taxon>Haptophyta</taxon>
        <taxon>Prymnesiophyceae</taxon>
        <taxon>Prymnesiales</taxon>
        <taxon>Prymnesiaceae</taxon>
        <taxon>Prymnesium</taxon>
    </lineage>
</organism>
<accession>A0A7S4MCG2</accession>
<sequence length="660" mass="74438">MRLKEHSNTMTNANLDRIEAYDYKEHKKDLVILDNARWCDALLLEPIIETVVRDVLQAFEMHGMGLAQGDDQGEEGAVTLLRKGKFKQARTLLVQLHAMVTLLEPSLLAAFEEMRRLKEIHDDTESIANSLIRDACEKAHSKSLQRPGPTGQERPDWWMDVGARDARVTDALWHLNSLLDMATHLITASNGYNRLDGWLDLVELDRMQLDGANCANEVLGRLHKRASDFFSAVGSCQSKVMHDAVRELAGDQVHTGVAQQLAATDSAAEETESVASEEGLPDIFVDMKSAFKAACRELKDILQLLSRPGTYPAIFAAAHDQADPDSTPHDIFHDLSRVFQTSYMECHTNFGDGAPPVARQEALCIYSEFDRSLPKDKAFDDFKMCYKTHFQHLVTTHQQASKSGLSVLQAKFAKFEYSPFTYRAMSNLRDAAKENQKASVTYEDACSDLHRSMRVLLETVSLSFTHLKHPEQSFRAQDHLVKPVNQLQSARSHLEFLNEASSATQIDLDAELEQLHHRFEKVFTEEVLQPFAKMFDMGDYHLAEGDATFGLKRVHILTNQIQAQGGKLGELAKAALDAERGRQKQELERVHLLPFPLAFEDVANVDKDLVDVLLDERLCSICTYLEQSFARWGQMSQIKGDCDLLIEYKAAQEHILKEVL</sequence>
<reference evidence="1" key="1">
    <citation type="submission" date="2021-01" db="EMBL/GenBank/DDBJ databases">
        <authorList>
            <person name="Corre E."/>
            <person name="Pelletier E."/>
            <person name="Niang G."/>
            <person name="Scheremetjew M."/>
            <person name="Finn R."/>
            <person name="Kale V."/>
            <person name="Holt S."/>
            <person name="Cochrane G."/>
            <person name="Meng A."/>
            <person name="Brown T."/>
            <person name="Cohen L."/>
        </authorList>
    </citation>
    <scope>NUCLEOTIDE SEQUENCE</scope>
    <source>
        <strain evidence="1">UIO037</strain>
    </source>
</reference>
<dbReference type="AlphaFoldDB" id="A0A7S4MCG2"/>
<dbReference type="EMBL" id="HBKO01015934">
    <property type="protein sequence ID" value="CAE2214017.1"/>
    <property type="molecule type" value="Transcribed_RNA"/>
</dbReference>
<proteinExistence type="predicted"/>
<protein>
    <submittedName>
        <fullName evidence="1">Uncharacterized protein</fullName>
    </submittedName>
</protein>
<gene>
    <name evidence="1" type="ORF">CPOL0286_LOCUS7284</name>
</gene>